<dbReference type="InterPro" id="IPR007813">
    <property type="entry name" value="PilN"/>
</dbReference>
<reference evidence="4" key="2">
    <citation type="journal article" date="2014" name="ISME J.">
        <title>Microbial stratification in low pH oxic and suboxic macroscopic growths along an acid mine drainage.</title>
        <authorList>
            <person name="Mendez-Garcia C."/>
            <person name="Mesa V."/>
            <person name="Sprenger R.R."/>
            <person name="Richter M."/>
            <person name="Diez M.S."/>
            <person name="Solano J."/>
            <person name="Bargiela R."/>
            <person name="Golyshina O.V."/>
            <person name="Manteca A."/>
            <person name="Ramos J.L."/>
            <person name="Gallego J.R."/>
            <person name="Llorente I."/>
            <person name="Martins Dos Santos V.A."/>
            <person name="Jensen O.N."/>
            <person name="Pelaez A.I."/>
            <person name="Sanchez J."/>
            <person name="Ferrer M."/>
        </authorList>
    </citation>
    <scope>NUCLEOTIDE SEQUENCE</scope>
</reference>
<proteinExistence type="predicted"/>
<accession>T0YJ05</accession>
<feature type="transmembrane region" description="Helical" evidence="3">
    <location>
        <begin position="21"/>
        <end position="42"/>
    </location>
</feature>
<dbReference type="PANTHER" id="PTHR40278:SF2">
    <property type="entry name" value="TYPE IV PILUS INNER MEMBRANE COMPONENT PILN"/>
    <property type="match status" value="1"/>
</dbReference>
<dbReference type="GO" id="GO:0043107">
    <property type="term" value="P:type IV pilus-dependent motility"/>
    <property type="evidence" value="ECO:0007669"/>
    <property type="project" value="TreeGrafter"/>
</dbReference>
<evidence type="ECO:0000256" key="2">
    <source>
        <dbReference type="SAM" id="MobiDB-lite"/>
    </source>
</evidence>
<sequence length="243" mass="26478">MARINLLPWRAERRKQREREFFMQLGAAAAVAVLLVIGWSMWMGMRIDNQTDRNAYLQGQITQLKAENEQIKNLDKVRDRLLARKKIIEDLQANRSQMVHLFDELVKRTPESVRLTSMAQKGELLTLDGVAQSNAAVADYMRNLEASPWLGAADLKKTEKKAGDSRMPYEFGLVVKLGIPKSDASGMAPAGSQSVAAEAMPSVPVATAGAARTMVPAPQRVAATTARKPAAGKPGVVKSGAQP</sequence>
<dbReference type="AlphaFoldDB" id="T0YJ05"/>
<keyword evidence="1" id="KW-0175">Coiled coil</keyword>
<keyword evidence="3" id="KW-1133">Transmembrane helix</keyword>
<reference evidence="4" key="1">
    <citation type="submission" date="2013-08" db="EMBL/GenBank/DDBJ databases">
        <authorList>
            <person name="Mendez C."/>
            <person name="Richter M."/>
            <person name="Ferrer M."/>
            <person name="Sanchez J."/>
        </authorList>
    </citation>
    <scope>NUCLEOTIDE SEQUENCE</scope>
</reference>
<evidence type="ECO:0000313" key="4">
    <source>
        <dbReference type="EMBL" id="EQD33133.1"/>
    </source>
</evidence>
<name>T0YJ05_9ZZZZ</name>
<feature type="region of interest" description="Disordered" evidence="2">
    <location>
        <begin position="219"/>
        <end position="243"/>
    </location>
</feature>
<feature type="coiled-coil region" evidence="1">
    <location>
        <begin position="47"/>
        <end position="84"/>
    </location>
</feature>
<keyword evidence="3" id="KW-0812">Transmembrane</keyword>
<protein>
    <submittedName>
        <fullName evidence="4">Fimbrial assembly</fullName>
    </submittedName>
</protein>
<dbReference type="Pfam" id="PF05137">
    <property type="entry name" value="PilN"/>
    <property type="match status" value="1"/>
</dbReference>
<evidence type="ECO:0000256" key="3">
    <source>
        <dbReference type="SAM" id="Phobius"/>
    </source>
</evidence>
<dbReference type="EMBL" id="AUZY01011763">
    <property type="protein sequence ID" value="EQD33133.1"/>
    <property type="molecule type" value="Genomic_DNA"/>
</dbReference>
<organism evidence="4">
    <name type="scientific">mine drainage metagenome</name>
    <dbReference type="NCBI Taxonomy" id="410659"/>
    <lineage>
        <taxon>unclassified sequences</taxon>
        <taxon>metagenomes</taxon>
        <taxon>ecological metagenomes</taxon>
    </lineage>
</organism>
<dbReference type="GO" id="GO:0043683">
    <property type="term" value="P:type IV pilus assembly"/>
    <property type="evidence" value="ECO:0007669"/>
    <property type="project" value="TreeGrafter"/>
</dbReference>
<evidence type="ECO:0000256" key="1">
    <source>
        <dbReference type="SAM" id="Coils"/>
    </source>
</evidence>
<comment type="caution">
    <text evidence="4">The sequence shown here is derived from an EMBL/GenBank/DDBJ whole genome shotgun (WGS) entry which is preliminary data.</text>
</comment>
<keyword evidence="3" id="KW-0472">Membrane</keyword>
<gene>
    <name evidence="4" type="ORF">B1B_17603</name>
</gene>
<dbReference type="PANTHER" id="PTHR40278">
    <property type="entry name" value="DNA UTILIZATION PROTEIN HOFN"/>
    <property type="match status" value="1"/>
</dbReference>
<dbReference type="InterPro" id="IPR052534">
    <property type="entry name" value="Extracell_DNA_Util/SecSys_Comp"/>
</dbReference>